<name>A0A3N0YD16_ANAGA</name>
<feature type="compositionally biased region" description="Basic and acidic residues" evidence="1">
    <location>
        <begin position="101"/>
        <end position="115"/>
    </location>
</feature>
<feature type="region of interest" description="Disordered" evidence="1">
    <location>
        <begin position="94"/>
        <end position="115"/>
    </location>
</feature>
<sequence length="115" mass="12887">MLLQSTALPKQLYLAKEPLPEVRELPAAPAQHGHENMEFEEPENKEGEAFICKRISNRSTSPSVYQFLSLPSLCPLPSSSRLITYHHKLVPLLSPGSAPGEGRKLLKRMRNERLG</sequence>
<proteinExistence type="predicted"/>
<gene>
    <name evidence="2" type="ORF">DPX16_8899</name>
</gene>
<comment type="caution">
    <text evidence="2">The sequence shown here is derived from an EMBL/GenBank/DDBJ whole genome shotgun (WGS) entry which is preliminary data.</text>
</comment>
<dbReference type="OrthoDB" id="10057688at2759"/>
<dbReference type="AlphaFoldDB" id="A0A3N0YD16"/>
<keyword evidence="3" id="KW-1185">Reference proteome</keyword>
<evidence type="ECO:0000313" key="3">
    <source>
        <dbReference type="Proteomes" id="UP000281406"/>
    </source>
</evidence>
<dbReference type="EMBL" id="RJVU01046888">
    <property type="protein sequence ID" value="ROL44115.1"/>
    <property type="molecule type" value="Genomic_DNA"/>
</dbReference>
<evidence type="ECO:0000256" key="1">
    <source>
        <dbReference type="SAM" id="MobiDB-lite"/>
    </source>
</evidence>
<evidence type="ECO:0000313" key="2">
    <source>
        <dbReference type="EMBL" id="ROL44115.1"/>
    </source>
</evidence>
<accession>A0A3N0YD16</accession>
<dbReference type="Proteomes" id="UP000281406">
    <property type="component" value="Unassembled WGS sequence"/>
</dbReference>
<organism evidence="2 3">
    <name type="scientific">Anabarilius grahami</name>
    <name type="common">Kanglang fish</name>
    <name type="synonym">Barilius grahami</name>
    <dbReference type="NCBI Taxonomy" id="495550"/>
    <lineage>
        <taxon>Eukaryota</taxon>
        <taxon>Metazoa</taxon>
        <taxon>Chordata</taxon>
        <taxon>Craniata</taxon>
        <taxon>Vertebrata</taxon>
        <taxon>Euteleostomi</taxon>
        <taxon>Actinopterygii</taxon>
        <taxon>Neopterygii</taxon>
        <taxon>Teleostei</taxon>
        <taxon>Ostariophysi</taxon>
        <taxon>Cypriniformes</taxon>
        <taxon>Xenocyprididae</taxon>
        <taxon>Xenocypridinae</taxon>
        <taxon>Xenocypridinae incertae sedis</taxon>
        <taxon>Anabarilius</taxon>
    </lineage>
</organism>
<protein>
    <submittedName>
        <fullName evidence="2">Uncharacterized protein</fullName>
    </submittedName>
</protein>
<reference evidence="2 3" key="1">
    <citation type="submission" date="2018-10" db="EMBL/GenBank/DDBJ databases">
        <title>Genome assembly for a Yunnan-Guizhou Plateau 3E fish, Anabarilius grahami (Regan), and its evolutionary and genetic applications.</title>
        <authorList>
            <person name="Jiang W."/>
        </authorList>
    </citation>
    <scope>NUCLEOTIDE SEQUENCE [LARGE SCALE GENOMIC DNA]</scope>
    <source>
        <strain evidence="2">AG-KIZ</strain>
        <tissue evidence="2">Muscle</tissue>
    </source>
</reference>